<reference evidence="8 9" key="1">
    <citation type="journal article" date="2013" name="PLoS ONE">
        <title>Genomic analysis of Melioribacter roseus, facultatively anaerobic organotrophic bacterium representing a novel deep lineage within Bacteriodetes/Chlorobi group.</title>
        <authorList>
            <person name="Kadnikov V.V."/>
            <person name="Mardanov A.V."/>
            <person name="Podosokorskaya O.A."/>
            <person name="Gavrilov S.N."/>
            <person name="Kublanov I.V."/>
            <person name="Beletsky A.V."/>
            <person name="Bonch-Osmolovskaya E.A."/>
            <person name="Ravin N.V."/>
        </authorList>
    </citation>
    <scope>NUCLEOTIDE SEQUENCE [LARGE SCALE GENOMIC DNA]</scope>
    <source>
        <strain evidence="9">JCM 17771 / P3M-2</strain>
    </source>
</reference>
<dbReference type="OrthoDB" id="9807469at2"/>
<dbReference type="PROSITE" id="PS00866">
    <property type="entry name" value="CPSASE_1"/>
    <property type="match status" value="1"/>
</dbReference>
<dbReference type="InterPro" id="IPR005479">
    <property type="entry name" value="CPAse_ATP-bd"/>
</dbReference>
<evidence type="ECO:0000256" key="4">
    <source>
        <dbReference type="ARBA" id="ARBA00023267"/>
    </source>
</evidence>
<evidence type="ECO:0000313" key="9">
    <source>
        <dbReference type="Proteomes" id="UP000009011"/>
    </source>
</evidence>
<dbReference type="InterPro" id="IPR011054">
    <property type="entry name" value="Rudment_hybrid_motif"/>
</dbReference>
<accession>I6YZI9</accession>
<dbReference type="SUPFAM" id="SSF56059">
    <property type="entry name" value="Glutathione synthetase ATP-binding domain-like"/>
    <property type="match status" value="1"/>
</dbReference>
<name>I6YZI9_MELRP</name>
<evidence type="ECO:0000256" key="3">
    <source>
        <dbReference type="ARBA" id="ARBA00022840"/>
    </source>
</evidence>
<keyword evidence="1" id="KW-0436">Ligase</keyword>
<dbReference type="InterPro" id="IPR011764">
    <property type="entry name" value="Biotin_carboxylation_dom"/>
</dbReference>
<feature type="domain" description="ATP-grasp" evidence="6">
    <location>
        <begin position="120"/>
        <end position="314"/>
    </location>
</feature>
<protein>
    <submittedName>
        <fullName evidence="8">Acetyl-CoA carboxylase, biotin carboxylase</fullName>
    </submittedName>
</protein>
<sequence length="493" mass="55346">MIKKILIANRSEIAVRIIQTAREMNVQTVTIYSADDRASYYNRISDESVFIGEGSLSDTYLNIDKIIKAAKDSGADAIHPGYGFLAENADFAQACIDNNLIFIGPAPQAIRAMGNKVNARKLAERLGVPVLKGTTGDVKSILKEADNFEYPLIIKAAAGGGGKGMRIINSKNELPEALEAAGREAKSYFGDGTVYVEKYIAKPKHIEFQILGDMFGKLIHLNERECSIQRRYQKIIEESPSPSIDPRLRERMGKDALKLAGEINYYNAGTIEFLLDENGNYYFLEMNTRIQVEHPVTEFVTGADLIKHQILVASGEPLRIDFIEPKGHSIECRIYAENPLNNFSPSPGYINFIKFPHGAGVRNDAGIFEAAEIHPRYDPMISKLITYGENRNDAINKMIYALQNYAAHGIDTNIEYLLVILENNKFRKNEFYTDFCKTEETNLKEHMNKKRRVIEAEMLAAIYAANKLAAKDDVKNGKPIENEYNVWKIIGSL</sequence>
<dbReference type="GO" id="GO:0005524">
    <property type="term" value="F:ATP binding"/>
    <property type="evidence" value="ECO:0007669"/>
    <property type="project" value="UniProtKB-UniRule"/>
</dbReference>
<dbReference type="KEGG" id="mro:MROS_2742"/>
<dbReference type="InterPro" id="IPR011761">
    <property type="entry name" value="ATP-grasp"/>
</dbReference>
<dbReference type="PANTHER" id="PTHR18866">
    <property type="entry name" value="CARBOXYLASE:PYRUVATE/ACETYL-COA/PROPIONYL-COA CARBOXYLASE"/>
    <property type="match status" value="1"/>
</dbReference>
<gene>
    <name evidence="8" type="ordered locus">MROS_2742</name>
</gene>
<dbReference type="GO" id="GO:0046872">
    <property type="term" value="F:metal ion binding"/>
    <property type="evidence" value="ECO:0007669"/>
    <property type="project" value="InterPro"/>
</dbReference>
<dbReference type="eggNOG" id="COG0439">
    <property type="taxonomic scope" value="Bacteria"/>
</dbReference>
<dbReference type="PANTHER" id="PTHR18866:SF33">
    <property type="entry name" value="METHYLCROTONOYL-COA CARBOXYLASE SUBUNIT ALPHA, MITOCHONDRIAL-RELATED"/>
    <property type="match status" value="1"/>
</dbReference>
<evidence type="ECO:0000313" key="8">
    <source>
        <dbReference type="EMBL" id="AFN75972.1"/>
    </source>
</evidence>
<dbReference type="Proteomes" id="UP000009011">
    <property type="component" value="Chromosome"/>
</dbReference>
<evidence type="ECO:0000256" key="5">
    <source>
        <dbReference type="PROSITE-ProRule" id="PRU00409"/>
    </source>
</evidence>
<dbReference type="InterPro" id="IPR016185">
    <property type="entry name" value="PreATP-grasp_dom_sf"/>
</dbReference>
<dbReference type="SMART" id="SM00878">
    <property type="entry name" value="Biotin_carb_C"/>
    <property type="match status" value="1"/>
</dbReference>
<dbReference type="PROSITE" id="PS00867">
    <property type="entry name" value="CPSASE_2"/>
    <property type="match status" value="1"/>
</dbReference>
<dbReference type="InterPro" id="IPR005481">
    <property type="entry name" value="BC-like_N"/>
</dbReference>
<dbReference type="STRING" id="1191523.MROS_2742"/>
<evidence type="ECO:0000259" key="6">
    <source>
        <dbReference type="PROSITE" id="PS50975"/>
    </source>
</evidence>
<dbReference type="InterPro" id="IPR050856">
    <property type="entry name" value="Biotin_carboxylase_complex"/>
</dbReference>
<dbReference type="InterPro" id="IPR005482">
    <property type="entry name" value="Biotin_COase_C"/>
</dbReference>
<dbReference type="SUPFAM" id="SSF51246">
    <property type="entry name" value="Rudiment single hybrid motif"/>
    <property type="match status" value="1"/>
</dbReference>
<dbReference type="Pfam" id="PF02785">
    <property type="entry name" value="Biotin_carb_C"/>
    <property type="match status" value="1"/>
</dbReference>
<evidence type="ECO:0000256" key="2">
    <source>
        <dbReference type="ARBA" id="ARBA00022741"/>
    </source>
</evidence>
<keyword evidence="3 5" id="KW-0067">ATP-binding</keyword>
<dbReference type="PROSITE" id="PS50975">
    <property type="entry name" value="ATP_GRASP"/>
    <property type="match status" value="1"/>
</dbReference>
<keyword evidence="9" id="KW-1185">Reference proteome</keyword>
<dbReference type="HOGENOM" id="CLU_000395_3_2_10"/>
<dbReference type="EMBL" id="CP003557">
    <property type="protein sequence ID" value="AFN75972.1"/>
    <property type="molecule type" value="Genomic_DNA"/>
</dbReference>
<dbReference type="PROSITE" id="PS50979">
    <property type="entry name" value="BC"/>
    <property type="match status" value="1"/>
</dbReference>
<dbReference type="PATRIC" id="fig|1191523.3.peg.2880"/>
<dbReference type="GO" id="GO:0016874">
    <property type="term" value="F:ligase activity"/>
    <property type="evidence" value="ECO:0007669"/>
    <property type="project" value="UniProtKB-KW"/>
</dbReference>
<dbReference type="Gene3D" id="3.30.470.20">
    <property type="entry name" value="ATP-grasp fold, B domain"/>
    <property type="match status" value="1"/>
</dbReference>
<feature type="domain" description="Biotin carboxylation" evidence="7">
    <location>
        <begin position="1"/>
        <end position="441"/>
    </location>
</feature>
<evidence type="ECO:0000259" key="7">
    <source>
        <dbReference type="PROSITE" id="PS50979"/>
    </source>
</evidence>
<dbReference type="Pfam" id="PF02786">
    <property type="entry name" value="CPSase_L_D2"/>
    <property type="match status" value="1"/>
</dbReference>
<dbReference type="SUPFAM" id="SSF52440">
    <property type="entry name" value="PreATP-grasp domain"/>
    <property type="match status" value="1"/>
</dbReference>
<dbReference type="FunFam" id="3.40.50.20:FF:000010">
    <property type="entry name" value="Propionyl-CoA carboxylase subunit alpha"/>
    <property type="match status" value="1"/>
</dbReference>
<keyword evidence="2 5" id="KW-0547">Nucleotide-binding</keyword>
<dbReference type="FunFam" id="3.30.1490.20:FF:000003">
    <property type="entry name" value="acetyl-CoA carboxylase isoform X1"/>
    <property type="match status" value="1"/>
</dbReference>
<dbReference type="AlphaFoldDB" id="I6YZI9"/>
<evidence type="ECO:0000256" key="1">
    <source>
        <dbReference type="ARBA" id="ARBA00022598"/>
    </source>
</evidence>
<proteinExistence type="predicted"/>
<organism evidence="8 9">
    <name type="scientific">Melioribacter roseus (strain DSM 23840 / JCM 17771 / VKM B-2668 / P3M-2)</name>
    <dbReference type="NCBI Taxonomy" id="1191523"/>
    <lineage>
        <taxon>Bacteria</taxon>
        <taxon>Pseudomonadati</taxon>
        <taxon>Ignavibacteriota</taxon>
        <taxon>Ignavibacteria</taxon>
        <taxon>Ignavibacteriales</taxon>
        <taxon>Melioribacteraceae</taxon>
        <taxon>Melioribacter</taxon>
    </lineage>
</organism>
<dbReference type="RefSeq" id="WP_014857402.1">
    <property type="nucleotide sequence ID" value="NC_018178.1"/>
</dbReference>
<dbReference type="Pfam" id="PF00289">
    <property type="entry name" value="Biotin_carb_N"/>
    <property type="match status" value="1"/>
</dbReference>
<keyword evidence="4" id="KW-0092">Biotin</keyword>